<reference evidence="1" key="1">
    <citation type="submission" date="2021-01" db="EMBL/GenBank/DDBJ databases">
        <title>Adiantum capillus-veneris genome.</title>
        <authorList>
            <person name="Fang Y."/>
            <person name="Liao Q."/>
        </authorList>
    </citation>
    <scope>NUCLEOTIDE SEQUENCE</scope>
    <source>
        <strain evidence="1">H3</strain>
        <tissue evidence="1">Leaf</tissue>
    </source>
</reference>
<proteinExistence type="predicted"/>
<gene>
    <name evidence="1" type="ORF">GOP47_0010261</name>
</gene>
<organism evidence="1 2">
    <name type="scientific">Adiantum capillus-veneris</name>
    <name type="common">Maidenhair fern</name>
    <dbReference type="NCBI Taxonomy" id="13818"/>
    <lineage>
        <taxon>Eukaryota</taxon>
        <taxon>Viridiplantae</taxon>
        <taxon>Streptophyta</taxon>
        <taxon>Embryophyta</taxon>
        <taxon>Tracheophyta</taxon>
        <taxon>Polypodiopsida</taxon>
        <taxon>Polypodiidae</taxon>
        <taxon>Polypodiales</taxon>
        <taxon>Pteridineae</taxon>
        <taxon>Pteridaceae</taxon>
        <taxon>Vittarioideae</taxon>
        <taxon>Adiantum</taxon>
    </lineage>
</organism>
<keyword evidence="2" id="KW-1185">Reference proteome</keyword>
<sequence>MALELQTLCSHMQACCFGRVWYCTYGISSRSGVLFSCLEYPLRYVKQYSPLVELSALYLE</sequence>
<name>A0A9D4UUY3_ADICA</name>
<dbReference type="AlphaFoldDB" id="A0A9D4UUY3"/>
<protein>
    <submittedName>
        <fullName evidence="1">Uncharacterized protein</fullName>
    </submittedName>
</protein>
<evidence type="ECO:0000313" key="2">
    <source>
        <dbReference type="Proteomes" id="UP000886520"/>
    </source>
</evidence>
<dbReference type="EMBL" id="JABFUD020000010">
    <property type="protein sequence ID" value="KAI5074300.1"/>
    <property type="molecule type" value="Genomic_DNA"/>
</dbReference>
<accession>A0A9D4UUY3</accession>
<dbReference type="Proteomes" id="UP000886520">
    <property type="component" value="Chromosome 10"/>
</dbReference>
<evidence type="ECO:0000313" key="1">
    <source>
        <dbReference type="EMBL" id="KAI5074300.1"/>
    </source>
</evidence>
<comment type="caution">
    <text evidence="1">The sequence shown here is derived from an EMBL/GenBank/DDBJ whole genome shotgun (WGS) entry which is preliminary data.</text>
</comment>